<evidence type="ECO:0000256" key="1">
    <source>
        <dbReference type="ARBA" id="ARBA00023172"/>
    </source>
</evidence>
<dbReference type="InterPro" id="IPR013762">
    <property type="entry name" value="Integrase-like_cat_sf"/>
</dbReference>
<dbReference type="GO" id="GO:0003677">
    <property type="term" value="F:DNA binding"/>
    <property type="evidence" value="ECO:0007669"/>
    <property type="project" value="InterPro"/>
</dbReference>
<dbReference type="PROSITE" id="PS51898">
    <property type="entry name" value="TYR_RECOMBINASE"/>
    <property type="match status" value="1"/>
</dbReference>
<gene>
    <name evidence="3" type="ORF">H8702_10995</name>
</gene>
<sequence>MLKSYRGYRNLRLKFPKNAPTRKVYPLEDYEQQEIEKTCLTDPYGDVFLFLLYTGLRRSELYRLKWKDIDWENECLLVEKSKNVCNILDDNKK</sequence>
<dbReference type="AlphaFoldDB" id="A0A8J6PCA0"/>
<evidence type="ECO:0000313" key="3">
    <source>
        <dbReference type="EMBL" id="MBC8611617.1"/>
    </source>
</evidence>
<dbReference type="GO" id="GO:0006310">
    <property type="term" value="P:DNA recombination"/>
    <property type="evidence" value="ECO:0007669"/>
    <property type="project" value="UniProtKB-KW"/>
</dbReference>
<dbReference type="InterPro" id="IPR002104">
    <property type="entry name" value="Integrase_catalytic"/>
</dbReference>
<name>A0A8J6PCA0_9FIRM</name>
<protein>
    <submittedName>
        <fullName evidence="3">Tyrosine-type recombinase/integrase</fullName>
    </submittedName>
</protein>
<dbReference type="Pfam" id="PF00589">
    <property type="entry name" value="Phage_integrase"/>
    <property type="match status" value="1"/>
</dbReference>
<dbReference type="Proteomes" id="UP000632659">
    <property type="component" value="Unassembled WGS sequence"/>
</dbReference>
<proteinExistence type="predicted"/>
<keyword evidence="1" id="KW-0233">DNA recombination</keyword>
<reference evidence="3" key="1">
    <citation type="submission" date="2020-08" db="EMBL/GenBank/DDBJ databases">
        <title>Genome public.</title>
        <authorList>
            <person name="Liu C."/>
            <person name="Sun Q."/>
        </authorList>
    </citation>
    <scope>NUCLEOTIDE SEQUENCE</scope>
    <source>
        <strain evidence="3">NSJ-15</strain>
    </source>
</reference>
<dbReference type="Gene3D" id="1.10.443.10">
    <property type="entry name" value="Intergrase catalytic core"/>
    <property type="match status" value="1"/>
</dbReference>
<keyword evidence="4" id="KW-1185">Reference proteome</keyword>
<dbReference type="SUPFAM" id="SSF56349">
    <property type="entry name" value="DNA breaking-rejoining enzymes"/>
    <property type="match status" value="1"/>
</dbReference>
<dbReference type="InterPro" id="IPR011010">
    <property type="entry name" value="DNA_brk_join_enz"/>
</dbReference>
<organism evidence="3 4">
    <name type="scientific">Massiliimalia timonensis</name>
    <dbReference type="NCBI Taxonomy" id="1987501"/>
    <lineage>
        <taxon>Bacteria</taxon>
        <taxon>Bacillati</taxon>
        <taxon>Bacillota</taxon>
        <taxon>Clostridia</taxon>
        <taxon>Eubacteriales</taxon>
        <taxon>Oscillospiraceae</taxon>
        <taxon>Massiliimalia</taxon>
    </lineage>
</organism>
<feature type="domain" description="Tyr recombinase" evidence="2">
    <location>
        <begin position="22"/>
        <end position="93"/>
    </location>
</feature>
<evidence type="ECO:0000259" key="2">
    <source>
        <dbReference type="PROSITE" id="PS51898"/>
    </source>
</evidence>
<evidence type="ECO:0000313" key="4">
    <source>
        <dbReference type="Proteomes" id="UP000632659"/>
    </source>
</evidence>
<dbReference type="EMBL" id="JACRTL010000007">
    <property type="protein sequence ID" value="MBC8611617.1"/>
    <property type="molecule type" value="Genomic_DNA"/>
</dbReference>
<dbReference type="GO" id="GO:0015074">
    <property type="term" value="P:DNA integration"/>
    <property type="evidence" value="ECO:0007669"/>
    <property type="project" value="InterPro"/>
</dbReference>
<comment type="caution">
    <text evidence="3">The sequence shown here is derived from an EMBL/GenBank/DDBJ whole genome shotgun (WGS) entry which is preliminary data.</text>
</comment>
<accession>A0A8J6PCA0</accession>